<comment type="caution">
    <text evidence="3">The sequence shown here is derived from an EMBL/GenBank/DDBJ whole genome shotgun (WGS) entry which is preliminary data.</text>
</comment>
<dbReference type="HOGENOM" id="CLU_2097747_0_0_1"/>
<accession>G4TG22</accession>
<evidence type="ECO:0000313" key="3">
    <source>
        <dbReference type="EMBL" id="CCA70280.1"/>
    </source>
</evidence>
<sequence length="116" mass="12636">MKAFAAAYLLAIFLVALPVLSAPLPEIADSNAVLLKREPSAVHAHGQHTIQVTAGEKVKVEPSTKNVEHPQAETDPKPEAKAPAKRSNLFSRDDNMLERRNFLSKAFHFAKGLIGL</sequence>
<reference evidence="3 4" key="1">
    <citation type="journal article" date="2011" name="PLoS Pathog.">
        <title>Endophytic Life Strategies Decoded by Genome and Transcriptome Analyses of the Mutualistic Root Symbiont Piriformospora indica.</title>
        <authorList>
            <person name="Zuccaro A."/>
            <person name="Lahrmann U."/>
            <person name="Guldener U."/>
            <person name="Langen G."/>
            <person name="Pfiffi S."/>
            <person name="Biedenkopf D."/>
            <person name="Wong P."/>
            <person name="Samans B."/>
            <person name="Grimm C."/>
            <person name="Basiewicz M."/>
            <person name="Murat C."/>
            <person name="Martin F."/>
            <person name="Kogel K.H."/>
        </authorList>
    </citation>
    <scope>NUCLEOTIDE SEQUENCE [LARGE SCALE GENOMIC DNA]</scope>
    <source>
        <strain evidence="3 4">DSM 11827</strain>
    </source>
</reference>
<keyword evidence="2" id="KW-0732">Signal</keyword>
<organism evidence="3 4">
    <name type="scientific">Serendipita indica (strain DSM 11827)</name>
    <name type="common">Root endophyte fungus</name>
    <name type="synonym">Piriformospora indica</name>
    <dbReference type="NCBI Taxonomy" id="1109443"/>
    <lineage>
        <taxon>Eukaryota</taxon>
        <taxon>Fungi</taxon>
        <taxon>Dikarya</taxon>
        <taxon>Basidiomycota</taxon>
        <taxon>Agaricomycotina</taxon>
        <taxon>Agaricomycetes</taxon>
        <taxon>Sebacinales</taxon>
        <taxon>Serendipitaceae</taxon>
        <taxon>Serendipita</taxon>
    </lineage>
</organism>
<feature type="signal peptide" evidence="2">
    <location>
        <begin position="1"/>
        <end position="21"/>
    </location>
</feature>
<gene>
    <name evidence="3" type="ORF">PIIN_04219</name>
</gene>
<dbReference type="InParanoid" id="G4TG22"/>
<feature type="chain" id="PRO_5003468466" evidence="2">
    <location>
        <begin position="22"/>
        <end position="116"/>
    </location>
</feature>
<proteinExistence type="predicted"/>
<name>G4TG22_SERID</name>
<feature type="region of interest" description="Disordered" evidence="1">
    <location>
        <begin position="45"/>
        <end position="92"/>
    </location>
</feature>
<keyword evidence="4" id="KW-1185">Reference proteome</keyword>
<evidence type="ECO:0000313" key="4">
    <source>
        <dbReference type="Proteomes" id="UP000007148"/>
    </source>
</evidence>
<dbReference type="Proteomes" id="UP000007148">
    <property type="component" value="Unassembled WGS sequence"/>
</dbReference>
<dbReference type="AlphaFoldDB" id="G4TG22"/>
<feature type="compositionally biased region" description="Basic and acidic residues" evidence="1">
    <location>
        <begin position="56"/>
        <end position="82"/>
    </location>
</feature>
<evidence type="ECO:0000256" key="2">
    <source>
        <dbReference type="SAM" id="SignalP"/>
    </source>
</evidence>
<dbReference type="EMBL" id="CAFZ01000077">
    <property type="protein sequence ID" value="CCA70280.1"/>
    <property type="molecule type" value="Genomic_DNA"/>
</dbReference>
<protein>
    <submittedName>
        <fullName evidence="3">Uncharacterized protein</fullName>
    </submittedName>
</protein>
<evidence type="ECO:0000256" key="1">
    <source>
        <dbReference type="SAM" id="MobiDB-lite"/>
    </source>
</evidence>